<keyword evidence="3" id="KW-1185">Reference proteome</keyword>
<reference evidence="2 3" key="1">
    <citation type="submission" date="2006-06" db="EMBL/GenBank/DDBJ databases">
        <title>Complete sequence of Rubrobacter xylanophilus DSM 9941.</title>
        <authorList>
            <consortium name="US DOE Joint Genome Institute"/>
            <person name="Copeland A."/>
            <person name="Lucas S."/>
            <person name="Lapidus A."/>
            <person name="Barry K."/>
            <person name="Detter J.C."/>
            <person name="Glavina del Rio T."/>
            <person name="Hammon N."/>
            <person name="Israni S."/>
            <person name="Dalin E."/>
            <person name="Tice H."/>
            <person name="Pitluck S."/>
            <person name="Munk A.C."/>
            <person name="Brettin T."/>
            <person name="Bruce D."/>
            <person name="Han C."/>
            <person name="Tapia R."/>
            <person name="Gilna P."/>
            <person name="Schmutz J."/>
            <person name="Larimer F."/>
            <person name="Land M."/>
            <person name="Hauser L."/>
            <person name="Kyrpides N."/>
            <person name="Lykidis A."/>
            <person name="da Costa M.S."/>
            <person name="Rainey F.A."/>
            <person name="Empadinhas N."/>
            <person name="Jolivet E."/>
            <person name="Battista J.R."/>
            <person name="Richardson P."/>
        </authorList>
    </citation>
    <scope>NUCLEOTIDE SEQUENCE [LARGE SCALE GENOMIC DNA]</scope>
    <source>
        <strain evidence="3">DSM 9941 / NBRC 16129 / PRD-1</strain>
    </source>
</reference>
<dbReference type="Proteomes" id="UP000006637">
    <property type="component" value="Chromosome"/>
</dbReference>
<accession>Q1AZ22</accession>
<evidence type="ECO:0000256" key="1">
    <source>
        <dbReference type="SAM" id="Phobius"/>
    </source>
</evidence>
<evidence type="ECO:0000313" key="3">
    <source>
        <dbReference type="Proteomes" id="UP000006637"/>
    </source>
</evidence>
<dbReference type="STRING" id="266117.Rxyl_0380"/>
<keyword evidence="1" id="KW-0812">Transmembrane</keyword>
<feature type="transmembrane region" description="Helical" evidence="1">
    <location>
        <begin position="84"/>
        <end position="102"/>
    </location>
</feature>
<dbReference type="KEGG" id="rxy:Rxyl_0380"/>
<proteinExistence type="predicted"/>
<dbReference type="PROSITE" id="PS51257">
    <property type="entry name" value="PROKAR_LIPOPROTEIN"/>
    <property type="match status" value="1"/>
</dbReference>
<dbReference type="AlphaFoldDB" id="Q1AZ22"/>
<evidence type="ECO:0000313" key="2">
    <source>
        <dbReference type="EMBL" id="ABG03356.1"/>
    </source>
</evidence>
<protein>
    <submittedName>
        <fullName evidence="2">Uncharacterized protein</fullName>
    </submittedName>
</protein>
<keyword evidence="1" id="KW-1133">Transmembrane helix</keyword>
<dbReference type="HOGENOM" id="CLU_1601465_0_0_11"/>
<keyword evidence="1" id="KW-0472">Membrane</keyword>
<organism evidence="2 3">
    <name type="scientific">Rubrobacter xylanophilus (strain DSM 9941 / JCM 11954 / NBRC 16129 / PRD-1)</name>
    <dbReference type="NCBI Taxonomy" id="266117"/>
    <lineage>
        <taxon>Bacteria</taxon>
        <taxon>Bacillati</taxon>
        <taxon>Actinomycetota</taxon>
        <taxon>Rubrobacteria</taxon>
        <taxon>Rubrobacterales</taxon>
        <taxon>Rubrobacteraceae</taxon>
        <taxon>Rubrobacter</taxon>
    </lineage>
</organism>
<gene>
    <name evidence="2" type="ordered locus">Rxyl_0380</name>
</gene>
<feature type="transmembrane region" description="Helical" evidence="1">
    <location>
        <begin position="122"/>
        <end position="147"/>
    </location>
</feature>
<sequence>MRAPGNVRLSWAAVALGWLVAACAGAGLTALLKRLYPVAVGAPVGADGTSLGLAVVLAVSGFLAYLLGGYVAGRRAGASGGINGAMTGLLGLCVGGVLVSALPPAGDALARDGLLPPAALGFALGSAPVVALLSGATLFGGCVGGLMGEPVHP</sequence>
<feature type="transmembrane region" description="Helical" evidence="1">
    <location>
        <begin position="49"/>
        <end position="72"/>
    </location>
</feature>
<name>Q1AZ22_RUBXD</name>
<dbReference type="EMBL" id="CP000386">
    <property type="protein sequence ID" value="ABG03356.1"/>
    <property type="molecule type" value="Genomic_DNA"/>
</dbReference>